<dbReference type="InterPro" id="IPR036779">
    <property type="entry name" value="LysM_dom_sf"/>
</dbReference>
<keyword evidence="3 8" id="KW-0732">Signal</keyword>
<dbReference type="GO" id="GO:0006508">
    <property type="term" value="P:proteolysis"/>
    <property type="evidence" value="ECO:0007669"/>
    <property type="project" value="UniProtKB-KW"/>
</dbReference>
<keyword evidence="4" id="KW-0677">Repeat</keyword>
<dbReference type="SUPFAM" id="SSF54106">
    <property type="entry name" value="LysM domain"/>
    <property type="match status" value="3"/>
</dbReference>
<dbReference type="SUPFAM" id="SSF54001">
    <property type="entry name" value="Cysteine proteinases"/>
    <property type="match status" value="1"/>
</dbReference>
<feature type="signal peptide" evidence="8">
    <location>
        <begin position="1"/>
        <end position="28"/>
    </location>
</feature>
<dbReference type="Pfam" id="PF00877">
    <property type="entry name" value="NLPC_P60"/>
    <property type="match status" value="1"/>
</dbReference>
<accession>A0A9X2FL68</accession>
<sequence>MNNTTKKLLVGTVGAAGLFLASSTTANADTTYKVVKSDSVWALSQKYGVSIKSIETSNNVNQSTHLITVGQTLTIPTTSSDTTSSSTTSSDTTQVTVASGDSLWKLAQEYNTTVAALRELNGLSEDTTLIHVGDVLKVSGTSTTSTASTASETTSTASTATSTASETTSTAASTAATSSSVASSSATTTDSSSSSAYVSSNHVTYTVESGDSLYTIAQEYGVTVASLRAANSLGSSLQVGQTLTINDPTKTPSTTTDTTSAATTSSSSTTTATAADTATTSTAATSSSSSVASSSKASSSSTTATTTSSSTTSSTSTSSVSGSSIVSYAETLTGIPYLYGGTTTSGFDCSGFTQYVYAHFGISLPRTAASQSLVGTSMSVSSAKAGDLLFWGSKGSSYHVGIYIGGTSYIAAPTSGESVSVKSYQYYQPTFAVHVSGVNN</sequence>
<dbReference type="PROSITE" id="PS51935">
    <property type="entry name" value="NLPC_P60"/>
    <property type="match status" value="1"/>
</dbReference>
<evidence type="ECO:0000256" key="6">
    <source>
        <dbReference type="ARBA" id="ARBA00022807"/>
    </source>
</evidence>
<keyword evidence="5" id="KW-0378">Hydrolase</keyword>
<dbReference type="GO" id="GO:0008234">
    <property type="term" value="F:cysteine-type peptidase activity"/>
    <property type="evidence" value="ECO:0007669"/>
    <property type="project" value="UniProtKB-KW"/>
</dbReference>
<keyword evidence="2" id="KW-0645">Protease</keyword>
<dbReference type="PANTHER" id="PTHR47053">
    <property type="entry name" value="MUREIN DD-ENDOPEPTIDASE MEPH-RELATED"/>
    <property type="match status" value="1"/>
</dbReference>
<evidence type="ECO:0000256" key="2">
    <source>
        <dbReference type="ARBA" id="ARBA00022670"/>
    </source>
</evidence>
<feature type="domain" description="LysM" evidence="9">
    <location>
        <begin position="93"/>
        <end position="138"/>
    </location>
</feature>
<dbReference type="AlphaFoldDB" id="A0A9X2FL68"/>
<feature type="region of interest" description="Disordered" evidence="7">
    <location>
        <begin position="141"/>
        <end position="199"/>
    </location>
</feature>
<evidence type="ECO:0000256" key="5">
    <source>
        <dbReference type="ARBA" id="ARBA00022801"/>
    </source>
</evidence>
<evidence type="ECO:0000256" key="7">
    <source>
        <dbReference type="SAM" id="MobiDB-lite"/>
    </source>
</evidence>
<feature type="domain" description="NlpC/P60" evidence="10">
    <location>
        <begin position="319"/>
        <end position="440"/>
    </location>
</feature>
<protein>
    <submittedName>
        <fullName evidence="11">LysM peptidoglycan-binding domain-containing protein</fullName>
    </submittedName>
</protein>
<dbReference type="EMBL" id="JAIULA010000020">
    <property type="protein sequence ID" value="MCP0887582.1"/>
    <property type="molecule type" value="Genomic_DNA"/>
</dbReference>
<feature type="compositionally biased region" description="Low complexity" evidence="7">
    <location>
        <begin position="248"/>
        <end position="321"/>
    </location>
</feature>
<evidence type="ECO:0000313" key="12">
    <source>
        <dbReference type="Proteomes" id="UP001139006"/>
    </source>
</evidence>
<reference evidence="11 12" key="1">
    <citation type="journal article" date="2023" name="Int. J. Syst. Evol. Microbiol.">
        <title>Ligilactobacillus ubinensis sp. nov., a novel species isolated from the wild ferment of a durian fruit (Durio zibethinus).</title>
        <authorList>
            <person name="Heng Y.C."/>
            <person name="Menon N."/>
            <person name="Chen B."/>
            <person name="Loo B.Z.L."/>
            <person name="Wong G.W.J."/>
            <person name="Lim A.C.H."/>
            <person name="Silvaraju S."/>
            <person name="Kittelmann S."/>
        </authorList>
    </citation>
    <scope>NUCLEOTIDE SEQUENCE [LARGE SCALE GENOMIC DNA]</scope>
    <source>
        <strain evidence="11 12">WILCCON 0076</strain>
    </source>
</reference>
<evidence type="ECO:0000259" key="10">
    <source>
        <dbReference type="PROSITE" id="PS51935"/>
    </source>
</evidence>
<evidence type="ECO:0000256" key="3">
    <source>
        <dbReference type="ARBA" id="ARBA00022729"/>
    </source>
</evidence>
<evidence type="ECO:0000259" key="9">
    <source>
        <dbReference type="PROSITE" id="PS51782"/>
    </source>
</evidence>
<dbReference type="RefSeq" id="WP_253361585.1">
    <property type="nucleotide sequence ID" value="NZ_JAIULA010000020.1"/>
</dbReference>
<dbReference type="Gene3D" id="3.10.350.10">
    <property type="entry name" value="LysM domain"/>
    <property type="match status" value="3"/>
</dbReference>
<dbReference type="InterPro" id="IPR051202">
    <property type="entry name" value="Peptidase_C40"/>
</dbReference>
<evidence type="ECO:0000256" key="1">
    <source>
        <dbReference type="ARBA" id="ARBA00007074"/>
    </source>
</evidence>
<evidence type="ECO:0000256" key="4">
    <source>
        <dbReference type="ARBA" id="ARBA00022737"/>
    </source>
</evidence>
<comment type="caution">
    <text evidence="11">The sequence shown here is derived from an EMBL/GenBank/DDBJ whole genome shotgun (WGS) entry which is preliminary data.</text>
</comment>
<gene>
    <name evidence="11" type="ORF">LB941_09585</name>
</gene>
<keyword evidence="12" id="KW-1185">Reference proteome</keyword>
<comment type="similarity">
    <text evidence="1">Belongs to the peptidase C40 family.</text>
</comment>
<name>A0A9X2FL68_9LACO</name>
<dbReference type="InterPro" id="IPR038765">
    <property type="entry name" value="Papain-like_cys_pep_sf"/>
</dbReference>
<dbReference type="Proteomes" id="UP001139006">
    <property type="component" value="Unassembled WGS sequence"/>
</dbReference>
<proteinExistence type="inferred from homology"/>
<dbReference type="SMART" id="SM00257">
    <property type="entry name" value="LysM"/>
    <property type="match status" value="3"/>
</dbReference>
<feature type="domain" description="LysM" evidence="9">
    <location>
        <begin position="30"/>
        <end position="75"/>
    </location>
</feature>
<feature type="region of interest" description="Disordered" evidence="7">
    <location>
        <begin position="243"/>
        <end position="321"/>
    </location>
</feature>
<evidence type="ECO:0000256" key="8">
    <source>
        <dbReference type="SAM" id="SignalP"/>
    </source>
</evidence>
<feature type="chain" id="PRO_5040856746" evidence="8">
    <location>
        <begin position="29"/>
        <end position="440"/>
    </location>
</feature>
<dbReference type="Gene3D" id="3.90.1720.10">
    <property type="entry name" value="endopeptidase domain like (from Nostoc punctiforme)"/>
    <property type="match status" value="1"/>
</dbReference>
<keyword evidence="6" id="KW-0788">Thiol protease</keyword>
<dbReference type="InterPro" id="IPR018392">
    <property type="entry name" value="LysM"/>
</dbReference>
<dbReference type="PANTHER" id="PTHR47053:SF1">
    <property type="entry name" value="MUREIN DD-ENDOPEPTIDASE MEPH-RELATED"/>
    <property type="match status" value="1"/>
</dbReference>
<feature type="domain" description="LysM" evidence="9">
    <location>
        <begin position="203"/>
        <end position="251"/>
    </location>
</feature>
<evidence type="ECO:0000313" key="11">
    <source>
        <dbReference type="EMBL" id="MCP0887582.1"/>
    </source>
</evidence>
<dbReference type="CDD" id="cd00118">
    <property type="entry name" value="LysM"/>
    <property type="match status" value="3"/>
</dbReference>
<organism evidence="11 12">
    <name type="scientific">Ligilactobacillus ubinensis</name>
    <dbReference type="NCBI Taxonomy" id="2876789"/>
    <lineage>
        <taxon>Bacteria</taxon>
        <taxon>Bacillati</taxon>
        <taxon>Bacillota</taxon>
        <taxon>Bacilli</taxon>
        <taxon>Lactobacillales</taxon>
        <taxon>Lactobacillaceae</taxon>
        <taxon>Ligilactobacillus</taxon>
    </lineage>
</organism>
<dbReference type="InterPro" id="IPR000064">
    <property type="entry name" value="NLP_P60_dom"/>
</dbReference>
<dbReference type="Pfam" id="PF01476">
    <property type="entry name" value="LysM"/>
    <property type="match status" value="3"/>
</dbReference>
<dbReference type="PROSITE" id="PS51782">
    <property type="entry name" value="LYSM"/>
    <property type="match status" value="3"/>
</dbReference>